<feature type="region of interest" description="Disordered" evidence="1">
    <location>
        <begin position="73"/>
        <end position="97"/>
    </location>
</feature>
<gene>
    <name evidence="3" type="primary">LK</name>
</gene>
<name>A0A0S1U0R3_CHISP</name>
<evidence type="ECO:0000256" key="1">
    <source>
        <dbReference type="SAM" id="MobiDB-lite"/>
    </source>
</evidence>
<protein>
    <submittedName>
        <fullName evidence="3">Leucokinin</fullName>
    </submittedName>
</protein>
<proteinExistence type="evidence at transcript level"/>
<feature type="compositionally biased region" description="Basic and acidic residues" evidence="1">
    <location>
        <begin position="73"/>
        <end position="83"/>
    </location>
</feature>
<feature type="signal peptide" evidence="2">
    <location>
        <begin position="1"/>
        <end position="18"/>
    </location>
</feature>
<sequence length="347" mass="39871">MSHNWLILTFSWLGTVSLQYINTGGPAAETVLDPLDSTLHYPLPYVHYFNLQPSRSEEPYQGEMQTYNQFYQHDEREQPPDLQRKRRTVQEEEDERSRRWLPNLVDTDQTAYIKNDDKLLGSPFILGFSGAMEDNTTDMMNILEPKEKKNFSPWGGKRSNSNVEHMWSWKRSANKREPNMPKRVRFSPWGGKRSGQMVLKPGTKGSKIIFSTTVPELTRIVSNFSPNGKRFDLAGFQFIPSLDKRHPIKILALSTNVNEKTLRDALPFKAFLESLPKIFKPGHPYADVNLKKDGKRKVKFSAWGGKRTPPIIGPIWTPAPQDIKESTLNTILLVRNAHENDETTKAF</sequence>
<organism evidence="3">
    <name type="scientific">Chilo suppressalis</name>
    <name type="common">Asiatic rice borer moth</name>
    <dbReference type="NCBI Taxonomy" id="168631"/>
    <lineage>
        <taxon>Eukaryota</taxon>
        <taxon>Metazoa</taxon>
        <taxon>Ecdysozoa</taxon>
        <taxon>Arthropoda</taxon>
        <taxon>Hexapoda</taxon>
        <taxon>Insecta</taxon>
        <taxon>Pterygota</taxon>
        <taxon>Neoptera</taxon>
        <taxon>Endopterygota</taxon>
        <taxon>Lepidoptera</taxon>
        <taxon>Glossata</taxon>
        <taxon>Ditrysia</taxon>
        <taxon>Pyraloidea</taxon>
        <taxon>Crambidae</taxon>
        <taxon>Crambinae</taxon>
        <taxon>Chilo</taxon>
    </lineage>
</organism>
<accession>A0A0S1U0R3</accession>
<dbReference type="OrthoDB" id="6066929at2759"/>
<feature type="chain" id="PRO_5006590538" evidence="2">
    <location>
        <begin position="19"/>
        <end position="347"/>
    </location>
</feature>
<keyword evidence="2" id="KW-0732">Signal</keyword>
<dbReference type="AlphaFoldDB" id="A0A0S1U0R3"/>
<dbReference type="EMBL" id="KT005977">
    <property type="protein sequence ID" value="ALM30328.1"/>
    <property type="molecule type" value="mRNA"/>
</dbReference>
<evidence type="ECO:0000256" key="2">
    <source>
        <dbReference type="SAM" id="SignalP"/>
    </source>
</evidence>
<reference evidence="3" key="1">
    <citation type="submission" date="2015-06" db="EMBL/GenBank/DDBJ databases">
        <title>Identification of neuropeptides and their putative G protein-coupled receptors in the rice striped stem borer Chilo suppressalis.</title>
        <authorList>
            <person name="Xu G."/>
            <person name="Ye G.-Y."/>
        </authorList>
    </citation>
    <scope>NUCLEOTIDE SEQUENCE</scope>
</reference>
<evidence type="ECO:0000313" key="3">
    <source>
        <dbReference type="EMBL" id="ALM30328.1"/>
    </source>
</evidence>